<feature type="domain" description="Rab3-GAP regulatory subunit N-terminal" evidence="5">
    <location>
        <begin position="33"/>
        <end position="436"/>
    </location>
</feature>
<gene>
    <name evidence="8" type="primary">LOC108568162</name>
</gene>
<evidence type="ECO:0000256" key="2">
    <source>
        <dbReference type="ARBA" id="ARBA00008153"/>
    </source>
</evidence>
<proteinExistence type="inferred from homology"/>
<dbReference type="GeneID" id="108568162"/>
<comment type="subcellular location">
    <subcellularLocation>
        <location evidence="1">Cytoplasm</location>
    </subcellularLocation>
</comment>
<dbReference type="PANTHER" id="PTHR12472">
    <property type="entry name" value="RAB3-GAP REGULATORY DOMAIN"/>
    <property type="match status" value="1"/>
</dbReference>
<organism evidence="7 8">
    <name type="scientific">Nicrophorus vespilloides</name>
    <name type="common">Boreal carrion beetle</name>
    <dbReference type="NCBI Taxonomy" id="110193"/>
    <lineage>
        <taxon>Eukaryota</taxon>
        <taxon>Metazoa</taxon>
        <taxon>Ecdysozoa</taxon>
        <taxon>Arthropoda</taxon>
        <taxon>Hexapoda</taxon>
        <taxon>Insecta</taxon>
        <taxon>Pterygota</taxon>
        <taxon>Neoptera</taxon>
        <taxon>Endopterygota</taxon>
        <taxon>Coleoptera</taxon>
        <taxon>Polyphaga</taxon>
        <taxon>Staphyliniformia</taxon>
        <taxon>Silphidae</taxon>
        <taxon>Nicrophorinae</taxon>
        <taxon>Nicrophorus</taxon>
    </lineage>
</organism>
<dbReference type="InterPro" id="IPR032839">
    <property type="entry name" value="RAB3GAP_N"/>
</dbReference>
<dbReference type="InterPro" id="IPR029257">
    <property type="entry name" value="RAB3GAP2_C"/>
</dbReference>
<keyword evidence="3" id="KW-0343">GTPase activation</keyword>
<evidence type="ECO:0000259" key="5">
    <source>
        <dbReference type="Pfam" id="PF14655"/>
    </source>
</evidence>
<feature type="domain" description="Rab3GAP regulatory subunit C-terminal" evidence="6">
    <location>
        <begin position="694"/>
        <end position="877"/>
    </location>
</feature>
<keyword evidence="4" id="KW-0963">Cytoplasm</keyword>
<evidence type="ECO:0000256" key="1">
    <source>
        <dbReference type="ARBA" id="ARBA00004496"/>
    </source>
</evidence>
<dbReference type="PANTHER" id="PTHR12472:SF0">
    <property type="entry name" value="RAB3 GTPASE-ACTIVATING PROTEIN NON-CATALYTIC SUBUNIT"/>
    <property type="match status" value="1"/>
</dbReference>
<evidence type="ECO:0000259" key="6">
    <source>
        <dbReference type="Pfam" id="PF14656"/>
    </source>
</evidence>
<evidence type="ECO:0000313" key="7">
    <source>
        <dbReference type="Proteomes" id="UP000695000"/>
    </source>
</evidence>
<name>A0ABM1NCN8_NICVS</name>
<reference evidence="8" key="1">
    <citation type="submission" date="2025-08" db="UniProtKB">
        <authorList>
            <consortium name="RefSeq"/>
        </authorList>
    </citation>
    <scope>IDENTIFICATION</scope>
    <source>
        <tissue evidence="8">Whole Larva</tissue>
    </source>
</reference>
<comment type="similarity">
    <text evidence="2">Belongs to the Rab3-GAP regulatory subunit family.</text>
</comment>
<evidence type="ECO:0000313" key="8">
    <source>
        <dbReference type="RefSeq" id="XP_017784588.1"/>
    </source>
</evidence>
<accession>A0ABM1NCN8</accession>
<dbReference type="Pfam" id="PF14656">
    <property type="entry name" value="RAB3GAP2_C"/>
    <property type="match status" value="2"/>
</dbReference>
<dbReference type="Pfam" id="PF14655">
    <property type="entry name" value="RAB3GAP2_N"/>
    <property type="match status" value="1"/>
</dbReference>
<feature type="domain" description="Rab3GAP regulatory subunit C-terminal" evidence="6">
    <location>
        <begin position="880"/>
        <end position="1247"/>
    </location>
</feature>
<evidence type="ECO:0000256" key="3">
    <source>
        <dbReference type="ARBA" id="ARBA00022468"/>
    </source>
</evidence>
<protein>
    <submittedName>
        <fullName evidence="8">Rab3 GTPase-activating protein regulatory subunit</fullName>
    </submittedName>
</protein>
<keyword evidence="7" id="KW-1185">Reference proteome</keyword>
<evidence type="ECO:0000256" key="4">
    <source>
        <dbReference type="ARBA" id="ARBA00022490"/>
    </source>
</evidence>
<dbReference type="RefSeq" id="XP_017784588.1">
    <property type="nucleotide sequence ID" value="XM_017929099.1"/>
</dbReference>
<dbReference type="Proteomes" id="UP000695000">
    <property type="component" value="Unplaced"/>
</dbReference>
<dbReference type="InterPro" id="IPR026059">
    <property type="entry name" value="Rab3GAP2"/>
</dbReference>
<sequence length="1273" mass="143173">MSCQIKLTANIADVPAVRRHLFPTDDNRGSESWLQSCHISMSPTGDVLALAHNTRLAVLTGKWDSSTSCNQFHTSQESSFASTEEPIKSVLCLPIVIQSQSSQVGPDWTCITVGFESGTVGFYMEDCTLLVSEQLHDEPIVALKCQSQHSPRPDVCRELKPEELYVIYPSNICVISGTQLFPTLRNARSQLARGQSMVDELNLLQLLNPKKWGFTDQAAVNDATVAGLDLSNTFNHLLTASTCGGFESKYRAMPPHNTLVLGAGSKPFLGFHYALEGGAQPVFSDMAKAVANKLKSALPGWLTGGKSQVTEKQQTISMQPIEPMGCRFGLCDLRRCANQVVLSPDRRLAAVSDSMGRVLLIDTQRGIVLRIFKGYREAQCAFLQVRDERKSKSAGKTRRALFLVIYSGKKGSIEIFGAQQGTKIASFTASKLSKLLYIGHGLMGFQVTTKSRFICQYTCLLMDPDGKIKEVVIPFHFSLTEKNSKRARDVHLYKRLKQFIKTGDYKTNEELLKECLNTCSELKTQDVQLLFIEMLSSCKELTPEILISCTENIIERCDGTSELKTICINLLDLSKFYHYLDSLEYEANGNVAQSDLNLDKREMINLQRLLDLSTYYQPKQINKVKFSPESQNIKLSDFLVVFDRNRTDIKLKSGASDAELFKVSEKMFKFYINGHWSDEDFTRMKETPVYVKDVFRLLLVYWIHRDLSGNADLEREMENFRRALLALASRKGLIEDLVVEYNRVSEFWNGIREILADSPKPFPALMAAILCKNVACTVERNVPEFFEGDVWEELSQESCQWTLLIGKLEDISLLNIILAIKLNANGDLPKLEQLDRTDVSLKFVLEKGKASVGEIVAQWVAAAGVNPSDLVANDLNELDQFEQLNVLRKQFPYSLEPSVLLANMCWEYALSWQKNVQNLGLLKAALQCLNQIPNLHIRAGLSNLVWNTHLKILFESACKLINKVGKLPTERLCRQDTDLTDYQITLFMETCSEFFDSFMEALCDSCNYQKPTLKYEAIWENGNNNLPLTELALGQSGCINYDLLHLHFQLTTCIHMMTVFTVKHSKIISNMFDASVSSHLFSDFLGKVNVIHHKCDSKTAASRLQFLIKIISATLETVTFDESTGMIYSADHVAWMAKCIALARVWNLDVDLLKRYQVVQIYSNGFDVLGNELLVTVTERSKLGPELVCVAGRRLNQLLAKCDDLGSKIAAFSTSLTKYLGTLNGGDWCESTDLRGIINLVTNSLNCMTESQPEYRMAKLMMDACKTMQDFNL</sequence>